<name>A0AAV7N582_PLEWA</name>
<dbReference type="AlphaFoldDB" id="A0AAV7N582"/>
<accession>A0AAV7N582</accession>
<keyword evidence="2" id="KW-1185">Reference proteome</keyword>
<sequence length="179" mass="20149">MAVTASRDLTVGFTQLAWKKIAARAGSNLLYSPDMPLLGHKVISMTCEAAGVKLLTKLHILKWGDLYTDSRLLEQDVFSHDGLQSPLETFLYLRLKRSIKGLAPSFPSEPHNLNTFHALLQLSSLRHLVSILYHSIQQEQPITGDGRTRVGRKNCRYNYRRHNGRTAVSRLGELLQAVD</sequence>
<protein>
    <submittedName>
        <fullName evidence="1">Uncharacterized protein</fullName>
    </submittedName>
</protein>
<gene>
    <name evidence="1" type="ORF">NDU88_007192</name>
</gene>
<reference evidence="1" key="1">
    <citation type="journal article" date="2022" name="bioRxiv">
        <title>Sequencing and chromosome-scale assembly of the giantPleurodeles waltlgenome.</title>
        <authorList>
            <person name="Brown T."/>
            <person name="Elewa A."/>
            <person name="Iarovenko S."/>
            <person name="Subramanian E."/>
            <person name="Araus A.J."/>
            <person name="Petzold A."/>
            <person name="Susuki M."/>
            <person name="Suzuki K.-i.T."/>
            <person name="Hayashi T."/>
            <person name="Toyoda A."/>
            <person name="Oliveira C."/>
            <person name="Osipova E."/>
            <person name="Leigh N.D."/>
            <person name="Simon A."/>
            <person name="Yun M.H."/>
        </authorList>
    </citation>
    <scope>NUCLEOTIDE SEQUENCE</scope>
    <source>
        <strain evidence="1">20211129_DDA</strain>
        <tissue evidence="1">Liver</tissue>
    </source>
</reference>
<proteinExistence type="predicted"/>
<organism evidence="1 2">
    <name type="scientific">Pleurodeles waltl</name>
    <name type="common">Iberian ribbed newt</name>
    <dbReference type="NCBI Taxonomy" id="8319"/>
    <lineage>
        <taxon>Eukaryota</taxon>
        <taxon>Metazoa</taxon>
        <taxon>Chordata</taxon>
        <taxon>Craniata</taxon>
        <taxon>Vertebrata</taxon>
        <taxon>Euteleostomi</taxon>
        <taxon>Amphibia</taxon>
        <taxon>Batrachia</taxon>
        <taxon>Caudata</taxon>
        <taxon>Salamandroidea</taxon>
        <taxon>Salamandridae</taxon>
        <taxon>Pleurodelinae</taxon>
        <taxon>Pleurodeles</taxon>
    </lineage>
</organism>
<comment type="caution">
    <text evidence="1">The sequence shown here is derived from an EMBL/GenBank/DDBJ whole genome shotgun (WGS) entry which is preliminary data.</text>
</comment>
<evidence type="ECO:0000313" key="2">
    <source>
        <dbReference type="Proteomes" id="UP001066276"/>
    </source>
</evidence>
<evidence type="ECO:0000313" key="1">
    <source>
        <dbReference type="EMBL" id="KAJ1109834.1"/>
    </source>
</evidence>
<dbReference type="Proteomes" id="UP001066276">
    <property type="component" value="Chromosome 9"/>
</dbReference>
<dbReference type="EMBL" id="JANPWB010000013">
    <property type="protein sequence ID" value="KAJ1109834.1"/>
    <property type="molecule type" value="Genomic_DNA"/>
</dbReference>